<proteinExistence type="predicted"/>
<dbReference type="EMBL" id="CP049228">
    <property type="protein sequence ID" value="QIH23576.1"/>
    <property type="molecule type" value="Genomic_DNA"/>
</dbReference>
<evidence type="ECO:0000313" key="2">
    <source>
        <dbReference type="EMBL" id="QIH23576.1"/>
    </source>
</evidence>
<dbReference type="RefSeq" id="WP_164823929.1">
    <property type="nucleotide sequence ID" value="NZ_CP049228.1"/>
</dbReference>
<keyword evidence="1" id="KW-0472">Membrane</keyword>
<gene>
    <name evidence="2" type="ORF">G6Z83_02330</name>
</gene>
<sequence length="49" mass="5201">MLIKINQTINRLCDCNLSVKATALITLAYAVLIIGALIELSFLGAPLGN</sequence>
<evidence type="ECO:0000256" key="1">
    <source>
        <dbReference type="SAM" id="Phobius"/>
    </source>
</evidence>
<name>A0A6G7B8G4_9LACO</name>
<feature type="transmembrane region" description="Helical" evidence="1">
    <location>
        <begin position="21"/>
        <end position="43"/>
    </location>
</feature>
<dbReference type="AlphaFoldDB" id="A0A6G7B8G4"/>
<evidence type="ECO:0000313" key="3">
    <source>
        <dbReference type="Proteomes" id="UP000501676"/>
    </source>
</evidence>
<accession>A0A6G7B8G4</accession>
<organism evidence="2 3">
    <name type="scientific">Lactobacillus iners</name>
    <dbReference type="NCBI Taxonomy" id="147802"/>
    <lineage>
        <taxon>Bacteria</taxon>
        <taxon>Bacillati</taxon>
        <taxon>Bacillota</taxon>
        <taxon>Bacilli</taxon>
        <taxon>Lactobacillales</taxon>
        <taxon>Lactobacillaceae</taxon>
        <taxon>Lactobacillus</taxon>
    </lineage>
</organism>
<keyword evidence="1" id="KW-1133">Transmembrane helix</keyword>
<keyword evidence="1" id="KW-0812">Transmembrane</keyword>
<protein>
    <submittedName>
        <fullName evidence="2">Uncharacterized protein</fullName>
    </submittedName>
</protein>
<dbReference type="Proteomes" id="UP000501676">
    <property type="component" value="Chromosome"/>
</dbReference>
<reference evidence="2 3" key="1">
    <citation type="submission" date="2020-02" db="EMBL/GenBank/DDBJ databases">
        <title>Complete genome sequences of six Lactobacillus iners strains isolated from the human vagina.</title>
        <authorList>
            <person name="France M.T."/>
            <person name="Rutt L."/>
            <person name="Narina S."/>
            <person name="Arbaugh S."/>
            <person name="Humphrys M.S."/>
            <person name="Ma B."/>
            <person name="Hayward M.R."/>
            <person name="Relman D."/>
            <person name="Kwon D.S."/>
            <person name="Ravel J."/>
        </authorList>
    </citation>
    <scope>NUCLEOTIDE SEQUENCE [LARGE SCALE GENOMIC DNA]</scope>
    <source>
        <strain evidence="2 3">C0210C1</strain>
    </source>
</reference>